<gene>
    <name evidence="3" type="ORF">FRZ44_51380</name>
</gene>
<evidence type="ECO:0000313" key="4">
    <source>
        <dbReference type="Proteomes" id="UP000326202"/>
    </source>
</evidence>
<dbReference type="Proteomes" id="UP000326202">
    <property type="component" value="Chromosome"/>
</dbReference>
<keyword evidence="4" id="KW-1185">Reference proteome</keyword>
<feature type="region of interest" description="Disordered" evidence="1">
    <location>
        <begin position="207"/>
        <end position="242"/>
    </location>
</feature>
<dbReference type="PANTHER" id="PTHR34606">
    <property type="entry name" value="BON DOMAIN-CONTAINING PROTEIN"/>
    <property type="match status" value="1"/>
</dbReference>
<name>A0A5J6MR64_9PROT</name>
<dbReference type="Pfam" id="PF04972">
    <property type="entry name" value="BON"/>
    <property type="match status" value="2"/>
</dbReference>
<sequence>MMAPAHALTRRPGRVRRFPGPALGMLLLLPVLAGCSPIGTAETVGVFVAVQATQERGLGTALSDDLIWTKVQARWLDNDPDMFMRVRLQIQEGRLLLTGVVQRPTARVNAVRLAWEVEGVNEVIDEIQVSEPLDVGQALQDQWIAQDLRNRMLLDSAVRSVNYSVEAVDGILYLMGIAQDKTELQRVIDHARDISYVRRVTSWVRIKGEPPPPLPAQTEPAQGPTGPEPTIPAVKATTTAAS</sequence>
<organism evidence="3 4">
    <name type="scientific">Hypericibacter terrae</name>
    <dbReference type="NCBI Taxonomy" id="2602015"/>
    <lineage>
        <taxon>Bacteria</taxon>
        <taxon>Pseudomonadati</taxon>
        <taxon>Pseudomonadota</taxon>
        <taxon>Alphaproteobacteria</taxon>
        <taxon>Rhodospirillales</taxon>
        <taxon>Dongiaceae</taxon>
        <taxon>Hypericibacter</taxon>
    </lineage>
</organism>
<dbReference type="InterPro" id="IPR051686">
    <property type="entry name" value="Lipoprotein_DolP"/>
</dbReference>
<evidence type="ECO:0000313" key="3">
    <source>
        <dbReference type="EMBL" id="QEX19823.1"/>
    </source>
</evidence>
<dbReference type="KEGG" id="htq:FRZ44_51380"/>
<proteinExistence type="predicted"/>
<dbReference type="OrthoDB" id="8479706at2"/>
<evidence type="ECO:0000259" key="2">
    <source>
        <dbReference type="PROSITE" id="PS50914"/>
    </source>
</evidence>
<dbReference type="AlphaFoldDB" id="A0A5J6MR64"/>
<protein>
    <submittedName>
        <fullName evidence="3">Transporter</fullName>
    </submittedName>
</protein>
<reference evidence="3 4" key="1">
    <citation type="submission" date="2019-08" db="EMBL/GenBank/DDBJ databases">
        <title>Hyperibacter terrae gen. nov., sp. nov. and Hyperibacter viscosus sp. nov., two new members in the family Rhodospirillaceae isolated from the rhizosphere of Hypericum perforatum.</title>
        <authorList>
            <person name="Noviana Z."/>
        </authorList>
    </citation>
    <scope>NUCLEOTIDE SEQUENCE [LARGE SCALE GENOMIC DNA]</scope>
    <source>
        <strain evidence="3 4">R5913</strain>
    </source>
</reference>
<dbReference type="InterPro" id="IPR007055">
    <property type="entry name" value="BON_dom"/>
</dbReference>
<dbReference type="PANTHER" id="PTHR34606:SF15">
    <property type="entry name" value="BON DOMAIN-CONTAINING PROTEIN"/>
    <property type="match status" value="1"/>
</dbReference>
<evidence type="ECO:0000256" key="1">
    <source>
        <dbReference type="SAM" id="MobiDB-lite"/>
    </source>
</evidence>
<feature type="domain" description="BON" evidence="2">
    <location>
        <begin position="140"/>
        <end position="208"/>
    </location>
</feature>
<feature type="domain" description="BON" evidence="2">
    <location>
        <begin position="63"/>
        <end position="131"/>
    </location>
</feature>
<accession>A0A5J6MR64</accession>
<dbReference type="PROSITE" id="PS50914">
    <property type="entry name" value="BON"/>
    <property type="match status" value="2"/>
</dbReference>
<dbReference type="Gene3D" id="3.30.1340.30">
    <property type="match status" value="1"/>
</dbReference>
<dbReference type="EMBL" id="CP042906">
    <property type="protein sequence ID" value="QEX19823.1"/>
    <property type="molecule type" value="Genomic_DNA"/>
</dbReference>